<comment type="subunit">
    <text evidence="5">Homotetramer.</text>
</comment>
<evidence type="ECO:0000256" key="8">
    <source>
        <dbReference type="ARBA" id="ARBA00022679"/>
    </source>
</evidence>
<feature type="compositionally biased region" description="Basic and acidic residues" evidence="12">
    <location>
        <begin position="61"/>
        <end position="77"/>
    </location>
</feature>
<evidence type="ECO:0000256" key="5">
    <source>
        <dbReference type="ARBA" id="ARBA00011881"/>
    </source>
</evidence>
<evidence type="ECO:0000256" key="12">
    <source>
        <dbReference type="SAM" id="MobiDB-lite"/>
    </source>
</evidence>
<evidence type="ECO:0000313" key="13">
    <source>
        <dbReference type="Proteomes" id="UP000515158"/>
    </source>
</evidence>
<dbReference type="GO" id="GO:0042802">
    <property type="term" value="F:identical protein binding"/>
    <property type="evidence" value="ECO:0007669"/>
    <property type="project" value="TreeGrafter"/>
</dbReference>
<dbReference type="InterPro" id="IPR005814">
    <property type="entry name" value="Aminotrans_3"/>
</dbReference>
<feature type="region of interest" description="Disordered" evidence="12">
    <location>
        <begin position="48"/>
        <end position="82"/>
    </location>
</feature>
<dbReference type="Pfam" id="PF00202">
    <property type="entry name" value="Aminotran_3"/>
    <property type="match status" value="1"/>
</dbReference>
<dbReference type="InterPro" id="IPR015421">
    <property type="entry name" value="PyrdxlP-dep_Trfase_major"/>
</dbReference>
<dbReference type="FunFam" id="3.90.1150.10:FF:000152">
    <property type="entry name" value="Ornithine aminotransferase"/>
    <property type="match status" value="1"/>
</dbReference>
<dbReference type="FunFam" id="3.40.640.10:FF:000011">
    <property type="entry name" value="Ornithine aminotransferase"/>
    <property type="match status" value="1"/>
</dbReference>
<dbReference type="GO" id="GO:0019544">
    <property type="term" value="P:L-arginine catabolic process to L-glutamate"/>
    <property type="evidence" value="ECO:0007669"/>
    <property type="project" value="TreeGrafter"/>
</dbReference>
<dbReference type="PANTHER" id="PTHR11986:SF18">
    <property type="entry name" value="ORNITHINE AMINOTRANSFERASE, MITOCHONDRIAL"/>
    <property type="match status" value="1"/>
</dbReference>
<dbReference type="NCBIfam" id="TIGR01885">
    <property type="entry name" value="Orn_aminotrans"/>
    <property type="match status" value="1"/>
</dbReference>
<dbReference type="InParanoid" id="A0A6P8Z1B4"/>
<evidence type="ECO:0000256" key="9">
    <source>
        <dbReference type="ARBA" id="ARBA00022898"/>
    </source>
</evidence>
<dbReference type="OrthoDB" id="425114at2759"/>
<dbReference type="InterPro" id="IPR010164">
    <property type="entry name" value="Orn_aminotrans"/>
</dbReference>
<dbReference type="GO" id="GO:0030170">
    <property type="term" value="F:pyridoxal phosphate binding"/>
    <property type="evidence" value="ECO:0007669"/>
    <property type="project" value="InterPro"/>
</dbReference>
<organism evidence="14">
    <name type="scientific">Thrips palmi</name>
    <name type="common">Melon thrips</name>
    <dbReference type="NCBI Taxonomy" id="161013"/>
    <lineage>
        <taxon>Eukaryota</taxon>
        <taxon>Metazoa</taxon>
        <taxon>Ecdysozoa</taxon>
        <taxon>Arthropoda</taxon>
        <taxon>Hexapoda</taxon>
        <taxon>Insecta</taxon>
        <taxon>Pterygota</taxon>
        <taxon>Neoptera</taxon>
        <taxon>Paraneoptera</taxon>
        <taxon>Thysanoptera</taxon>
        <taxon>Terebrantia</taxon>
        <taxon>Thripoidea</taxon>
        <taxon>Thripidae</taxon>
        <taxon>Thrips</taxon>
    </lineage>
</organism>
<dbReference type="InterPro" id="IPR049704">
    <property type="entry name" value="Aminotrans_3_PPA_site"/>
</dbReference>
<dbReference type="InterPro" id="IPR015422">
    <property type="entry name" value="PyrdxlP-dep_Trfase_small"/>
</dbReference>
<dbReference type="Gene3D" id="3.90.1150.10">
    <property type="entry name" value="Aspartate Aminotransferase, domain 1"/>
    <property type="match status" value="1"/>
</dbReference>
<name>A0A6P8Z1B4_THRPL</name>
<accession>A0A6P8Z1B4</accession>
<comment type="subcellular location">
    <subcellularLocation>
        <location evidence="2">Mitochondrion matrix</location>
    </subcellularLocation>
</comment>
<dbReference type="PROSITE" id="PS00600">
    <property type="entry name" value="AA_TRANSFER_CLASS_3"/>
    <property type="match status" value="1"/>
</dbReference>
<evidence type="ECO:0000256" key="6">
    <source>
        <dbReference type="ARBA" id="ARBA00012924"/>
    </source>
</evidence>
<dbReference type="RefSeq" id="XP_034243770.1">
    <property type="nucleotide sequence ID" value="XM_034387879.1"/>
</dbReference>
<comment type="pathway">
    <text evidence="3">Amino-acid biosynthesis; L-proline biosynthesis; L-glutamate 5-semialdehyde from L-ornithine: step 1/1.</text>
</comment>
<dbReference type="GeneID" id="117646733"/>
<evidence type="ECO:0000256" key="7">
    <source>
        <dbReference type="ARBA" id="ARBA00022576"/>
    </source>
</evidence>
<keyword evidence="8" id="KW-0808">Transferase</keyword>
<dbReference type="PIRSF" id="PIRSF000521">
    <property type="entry name" value="Transaminase_4ab_Lys_Orn"/>
    <property type="match status" value="1"/>
</dbReference>
<dbReference type="SUPFAM" id="SSF53383">
    <property type="entry name" value="PLP-dependent transferases"/>
    <property type="match status" value="1"/>
</dbReference>
<dbReference type="GO" id="GO:0005759">
    <property type="term" value="C:mitochondrial matrix"/>
    <property type="evidence" value="ECO:0007669"/>
    <property type="project" value="UniProtKB-SubCell"/>
</dbReference>
<evidence type="ECO:0000256" key="1">
    <source>
        <dbReference type="ARBA" id="ARBA00001933"/>
    </source>
</evidence>
<evidence type="ECO:0000256" key="11">
    <source>
        <dbReference type="RuleBase" id="RU003560"/>
    </source>
</evidence>
<reference evidence="14" key="1">
    <citation type="submission" date="2025-08" db="UniProtKB">
        <authorList>
            <consortium name="RefSeq"/>
        </authorList>
    </citation>
    <scope>IDENTIFICATION</scope>
    <source>
        <tissue evidence="14">Total insect</tissue>
    </source>
</reference>
<keyword evidence="13" id="KW-1185">Reference proteome</keyword>
<dbReference type="GO" id="GO:0055129">
    <property type="term" value="P:L-proline biosynthetic process"/>
    <property type="evidence" value="ECO:0007669"/>
    <property type="project" value="UniProtKB-UniPathway"/>
</dbReference>
<dbReference type="UniPathway" id="UPA00098">
    <property type="reaction ID" value="UER00358"/>
</dbReference>
<evidence type="ECO:0000256" key="2">
    <source>
        <dbReference type="ARBA" id="ARBA00004305"/>
    </source>
</evidence>
<dbReference type="CDD" id="cd00610">
    <property type="entry name" value="OAT_like"/>
    <property type="match status" value="1"/>
</dbReference>
<evidence type="ECO:0000313" key="14">
    <source>
        <dbReference type="RefSeq" id="XP_034243770.1"/>
    </source>
</evidence>
<comment type="similarity">
    <text evidence="4 11">Belongs to the class-III pyridoxal-phosphate-dependent aminotransferase family.</text>
</comment>
<dbReference type="Gene3D" id="3.40.640.10">
    <property type="entry name" value="Type I PLP-dependent aspartate aminotransferase-like (Major domain)"/>
    <property type="match status" value="1"/>
</dbReference>
<evidence type="ECO:0000256" key="10">
    <source>
        <dbReference type="ARBA" id="ARBA00030587"/>
    </source>
</evidence>
<dbReference type="FunCoup" id="A0A6P8Z1B4">
    <property type="interactions" value="1147"/>
</dbReference>
<dbReference type="InterPro" id="IPR050103">
    <property type="entry name" value="Class-III_PLP-dep_AT"/>
</dbReference>
<dbReference type="GO" id="GO:0004587">
    <property type="term" value="F:ornithine aminotransferase activity"/>
    <property type="evidence" value="ECO:0007669"/>
    <property type="project" value="UniProtKB-EC"/>
</dbReference>
<gene>
    <name evidence="14" type="primary">LOC117646733</name>
</gene>
<dbReference type="CTD" id="4942"/>
<dbReference type="InterPro" id="IPR015424">
    <property type="entry name" value="PyrdxlP-dep_Trfase"/>
</dbReference>
<keyword evidence="7 14" id="KW-0032">Aminotransferase</keyword>
<dbReference type="AlphaFoldDB" id="A0A6P8Z1B4"/>
<sequence>MLRVQRLPADGRCGSGPADAEAYDAEAYDADSCRAGSCARQCSAACRTPTPQSRLHNGAASEKRELPQGGERPERRSVMSKITSQQVFDREDKYGAHNYHSLPVALCKGEGVYVWDVEGKRYLDFLSAYSAVNQGHCHPKILAALNEQASKLTLCSRAFYSDALGEYQQMMSGLFGYQRLLPMNTGVEGGETACKLARRWGYDKKGIAENKAKIIFAEGNFWGRTLAAVSSSTDKDSYGGFGPFMPGFGLVPYNDLAALEAALKDPDVCAFMVEPIQGEAGVVVPHAGYLKGVRELCTRYNVLWIADEVQTGLGRTGKLLAVNHEEARPDIVILGKALSGGVYPVSAVLADDDIMLCVKPGQHGSTYGGNPLACRVATAALRVLLDEKLTENAERMGLLLRAELNTLPKDVVTLVRGKGLLNAIVIGQGIDAWEVCLKLRDNGLLAKPTHGDIIRLAPPLVINEAQIREAVAIIKSTIMSFTRK</sequence>
<keyword evidence="9 11" id="KW-0663">Pyridoxal phosphate</keyword>
<protein>
    <recommendedName>
        <fullName evidence="6">ornithine aminotransferase</fullName>
        <ecNumber evidence="6">2.6.1.13</ecNumber>
    </recommendedName>
    <alternativeName>
        <fullName evidence="10">Ornithine--oxo-acid aminotransferase</fullName>
    </alternativeName>
</protein>
<comment type="cofactor">
    <cofactor evidence="1">
        <name>pyridoxal 5'-phosphate</name>
        <dbReference type="ChEBI" id="CHEBI:597326"/>
    </cofactor>
</comment>
<dbReference type="KEGG" id="tpal:117646733"/>
<evidence type="ECO:0000256" key="4">
    <source>
        <dbReference type="ARBA" id="ARBA00008954"/>
    </source>
</evidence>
<dbReference type="Proteomes" id="UP000515158">
    <property type="component" value="Unplaced"/>
</dbReference>
<dbReference type="EC" id="2.6.1.13" evidence="6"/>
<evidence type="ECO:0000256" key="3">
    <source>
        <dbReference type="ARBA" id="ARBA00004998"/>
    </source>
</evidence>
<dbReference type="PANTHER" id="PTHR11986">
    <property type="entry name" value="AMINOTRANSFERASE CLASS III"/>
    <property type="match status" value="1"/>
</dbReference>
<dbReference type="GO" id="GO:0010121">
    <property type="term" value="P:L-arginine catabolic process to proline via ornithine"/>
    <property type="evidence" value="ECO:0007669"/>
    <property type="project" value="TreeGrafter"/>
</dbReference>
<proteinExistence type="inferred from homology"/>